<evidence type="ECO:0000256" key="2">
    <source>
        <dbReference type="SAM" id="Phobius"/>
    </source>
</evidence>
<protein>
    <submittedName>
        <fullName evidence="3">Uncharacterized protein</fullName>
    </submittedName>
</protein>
<reference evidence="3" key="1">
    <citation type="submission" date="2021-01" db="EMBL/GenBank/DDBJ databases">
        <authorList>
            <person name="Corre E."/>
            <person name="Pelletier E."/>
            <person name="Niang G."/>
            <person name="Scheremetjew M."/>
            <person name="Finn R."/>
            <person name="Kale V."/>
            <person name="Holt S."/>
            <person name="Cochrane G."/>
            <person name="Meng A."/>
            <person name="Brown T."/>
            <person name="Cohen L."/>
        </authorList>
    </citation>
    <scope>NUCLEOTIDE SEQUENCE</scope>
    <source>
        <strain evidence="3">RCC3387</strain>
    </source>
</reference>
<keyword evidence="2" id="KW-1133">Transmembrane helix</keyword>
<feature type="region of interest" description="Disordered" evidence="1">
    <location>
        <begin position="240"/>
        <end position="268"/>
    </location>
</feature>
<gene>
    <name evidence="3" type="ORF">BRAN1462_LOCUS47594</name>
</gene>
<organism evidence="3">
    <name type="scientific">Zooxanthella nutricula</name>
    <dbReference type="NCBI Taxonomy" id="1333877"/>
    <lineage>
        <taxon>Eukaryota</taxon>
        <taxon>Sar</taxon>
        <taxon>Alveolata</taxon>
        <taxon>Dinophyceae</taxon>
        <taxon>Peridiniales</taxon>
        <taxon>Peridiniales incertae sedis</taxon>
        <taxon>Zooxanthella</taxon>
    </lineage>
</organism>
<proteinExistence type="predicted"/>
<feature type="transmembrane region" description="Helical" evidence="2">
    <location>
        <begin position="6"/>
        <end position="27"/>
    </location>
</feature>
<dbReference type="AlphaFoldDB" id="A0A7S2PZP3"/>
<keyword evidence="2" id="KW-0812">Transmembrane</keyword>
<feature type="compositionally biased region" description="Acidic residues" evidence="1">
    <location>
        <begin position="78"/>
        <end position="89"/>
    </location>
</feature>
<dbReference type="Pfam" id="PF09802">
    <property type="entry name" value="Sec66"/>
    <property type="match status" value="1"/>
</dbReference>
<keyword evidence="2" id="KW-0472">Membrane</keyword>
<accession>A0A7S2PZP3</accession>
<sequence length="268" mass="30839">MVPPPVVGAAFLVCVLGALALMAYLAWRGSKPSDFFSEAVSLEYEMELPNSEIDAYYELKDKLQQQYAPESVDREPSDDPAGEGSETGEEPWTRKVPPEERMSLQRALMHRLVACIGKLDQVQHDKPGNWKLWQTKLVSERFWSSLCEAERMVSQEIDTCVAEAEEIEPGWKDQIFPQAVQCYRMQQQHDLKKKEAKKAVVDEKKAKEREVRRAEIEKRVEEERKLREEKQAEKMMQKLLMEEEKNTTSTKTKGKPKAVAAKPKAKKK</sequence>
<dbReference type="EMBL" id="HBGW01074742">
    <property type="protein sequence ID" value="CAD9625810.1"/>
    <property type="molecule type" value="Transcribed_RNA"/>
</dbReference>
<dbReference type="InterPro" id="IPR018624">
    <property type="entry name" value="Sec66"/>
</dbReference>
<feature type="compositionally biased region" description="Low complexity" evidence="1">
    <location>
        <begin position="247"/>
        <end position="262"/>
    </location>
</feature>
<dbReference type="GO" id="GO:0031204">
    <property type="term" value="P:post-translational protein targeting to membrane, translocation"/>
    <property type="evidence" value="ECO:0007669"/>
    <property type="project" value="InterPro"/>
</dbReference>
<evidence type="ECO:0000256" key="1">
    <source>
        <dbReference type="SAM" id="MobiDB-lite"/>
    </source>
</evidence>
<name>A0A7S2PZP3_9DINO</name>
<evidence type="ECO:0000313" key="3">
    <source>
        <dbReference type="EMBL" id="CAD9625810.1"/>
    </source>
</evidence>
<feature type="region of interest" description="Disordered" evidence="1">
    <location>
        <begin position="67"/>
        <end position="98"/>
    </location>
</feature>
<dbReference type="GO" id="GO:0031207">
    <property type="term" value="C:Sec62/Sec63 complex"/>
    <property type="evidence" value="ECO:0007669"/>
    <property type="project" value="InterPro"/>
</dbReference>